<dbReference type="PANTHER" id="PTHR38456:SF1">
    <property type="entry name" value="CYCLIC DI-AMP RECEPTOR A"/>
    <property type="match status" value="1"/>
</dbReference>
<dbReference type="InterPro" id="IPR011322">
    <property type="entry name" value="N-reg_PII-like_a/b"/>
</dbReference>
<comment type="caution">
    <text evidence="1">The sequence shown here is derived from an EMBL/GenBank/DDBJ whole genome shotgun (WGS) entry which is preliminary data.</text>
</comment>
<dbReference type="STRING" id="1423745.GCA_001311215_00426"/>
<dbReference type="SUPFAM" id="SSF54913">
    <property type="entry name" value="GlnB-like"/>
    <property type="match status" value="1"/>
</dbReference>
<dbReference type="RefSeq" id="WP_009167394.1">
    <property type="nucleotide sequence ID" value="NZ_AYZI01000001.1"/>
</dbReference>
<organism evidence="1 2">
    <name type="scientific">Fructilactobacillus florum DSM 22689 = JCM 16035</name>
    <dbReference type="NCBI Taxonomy" id="1423745"/>
    <lineage>
        <taxon>Bacteria</taxon>
        <taxon>Bacillati</taxon>
        <taxon>Bacillota</taxon>
        <taxon>Bacilli</taxon>
        <taxon>Lactobacillales</taxon>
        <taxon>Lactobacillaceae</taxon>
        <taxon>Fructilactobacillus</taxon>
    </lineage>
</organism>
<name>A0A0R2CMQ0_9LACO</name>
<dbReference type="InterPro" id="IPR010375">
    <property type="entry name" value="CdAMP_rec"/>
</dbReference>
<dbReference type="EMBL" id="AYZI01000001">
    <property type="protein sequence ID" value="KRM92554.1"/>
    <property type="molecule type" value="Genomic_DNA"/>
</dbReference>
<evidence type="ECO:0008006" key="3">
    <source>
        <dbReference type="Google" id="ProtNLM"/>
    </source>
</evidence>
<dbReference type="PATRIC" id="fig|1423745.4.peg.173"/>
<sequence>MKLVVAIVQEKDSTKLQNQLNHQKIIATQLATKGGFLKAKNITYLIGIEDQRVKEVLDTIKEVCQARSQYVTPPINLVGSISDTSYPVEVQVGGATVMVLPMDNFYHF</sequence>
<reference evidence="1 2" key="1">
    <citation type="journal article" date="2015" name="Genome Announc.">
        <title>Expanding the biotechnology potential of lactobacilli through comparative genomics of 213 strains and associated genera.</title>
        <authorList>
            <person name="Sun Z."/>
            <person name="Harris H.M."/>
            <person name="McCann A."/>
            <person name="Guo C."/>
            <person name="Argimon S."/>
            <person name="Zhang W."/>
            <person name="Yang X."/>
            <person name="Jeffery I.B."/>
            <person name="Cooney J.C."/>
            <person name="Kagawa T.F."/>
            <person name="Liu W."/>
            <person name="Song Y."/>
            <person name="Salvetti E."/>
            <person name="Wrobel A."/>
            <person name="Rasinkangas P."/>
            <person name="Parkhill J."/>
            <person name="Rea M.C."/>
            <person name="O'Sullivan O."/>
            <person name="Ritari J."/>
            <person name="Douillard F.P."/>
            <person name="Paul Ross R."/>
            <person name="Yang R."/>
            <person name="Briner A.E."/>
            <person name="Felis G.E."/>
            <person name="de Vos W.M."/>
            <person name="Barrangou R."/>
            <person name="Klaenhammer T.R."/>
            <person name="Caufield P.W."/>
            <person name="Cui Y."/>
            <person name="Zhang H."/>
            <person name="O'Toole P.W."/>
        </authorList>
    </citation>
    <scope>NUCLEOTIDE SEQUENCE [LARGE SCALE GENOMIC DNA]</scope>
    <source>
        <strain evidence="1 2">DSM 22689</strain>
    </source>
</reference>
<dbReference type="AlphaFoldDB" id="A0A0R2CMQ0"/>
<evidence type="ECO:0000313" key="1">
    <source>
        <dbReference type="EMBL" id="KRM92554.1"/>
    </source>
</evidence>
<dbReference type="Proteomes" id="UP000051586">
    <property type="component" value="Unassembled WGS sequence"/>
</dbReference>
<dbReference type="Pfam" id="PF06153">
    <property type="entry name" value="CdAMP_rec"/>
    <property type="match status" value="1"/>
</dbReference>
<proteinExistence type="predicted"/>
<accession>A0A0R2CMQ0</accession>
<protein>
    <recommendedName>
        <fullName evidence="3">Protein from nitrogen regulatory protein P-II (GLNB) family</fullName>
    </recommendedName>
</protein>
<evidence type="ECO:0000313" key="2">
    <source>
        <dbReference type="Proteomes" id="UP000051586"/>
    </source>
</evidence>
<dbReference type="Gene3D" id="3.30.70.120">
    <property type="match status" value="1"/>
</dbReference>
<gene>
    <name evidence="1" type="ORF">FC87_GL000166</name>
</gene>
<dbReference type="PANTHER" id="PTHR38456">
    <property type="entry name" value="CYCLIC DI-AMP RECEPTOR A"/>
    <property type="match status" value="1"/>
</dbReference>
<dbReference type="InterPro" id="IPR015867">
    <property type="entry name" value="N-reg_PII/ATP_PRibTrfase_C"/>
</dbReference>